<sequence length="161" mass="17948">MTDDGTATVTPIPSTSLRLRAETAEDLVVFSAVLQDAVTITDDMAYRPVERRFVLMLNRFVWEEDAEGNRESLHRIRCGLHFDGVLSVRSRDLAPTAKDHPLDLLAVHSETLTDGSDVIYLLFAGGGAVRLEVECIDSYLSDIGEPWVCKLRPHHRDSELA</sequence>
<dbReference type="Pfam" id="PF11164">
    <property type="entry name" value="DUF2948"/>
    <property type="match status" value="1"/>
</dbReference>
<gene>
    <name evidence="1" type="ORF">NYP16_11200</name>
</gene>
<dbReference type="AlphaFoldDB" id="A0A9X3TZF4"/>
<evidence type="ECO:0000313" key="2">
    <source>
        <dbReference type="Proteomes" id="UP001141619"/>
    </source>
</evidence>
<protein>
    <submittedName>
        <fullName evidence="1">DUF2948 family protein</fullName>
    </submittedName>
</protein>
<dbReference type="EMBL" id="JANWOI010000004">
    <property type="protein sequence ID" value="MDA5194517.1"/>
    <property type="molecule type" value="Genomic_DNA"/>
</dbReference>
<evidence type="ECO:0000313" key="1">
    <source>
        <dbReference type="EMBL" id="MDA5194517.1"/>
    </source>
</evidence>
<dbReference type="RefSeq" id="WP_274944222.1">
    <property type="nucleotide sequence ID" value="NZ_JANWOI010000004.1"/>
</dbReference>
<keyword evidence="2" id="KW-1185">Reference proteome</keyword>
<comment type="caution">
    <text evidence="1">The sequence shown here is derived from an EMBL/GenBank/DDBJ whole genome shotgun (WGS) entry which is preliminary data.</text>
</comment>
<name>A0A9X3TZF4_9PROT</name>
<accession>A0A9X3TZF4</accession>
<reference evidence="1" key="2">
    <citation type="journal article" date="2023" name="Syst. Appl. Microbiol.">
        <title>Govania unica gen. nov., sp. nov., a rare biosphere bacterium that represents a novel family in the class Alphaproteobacteria.</title>
        <authorList>
            <person name="Vandamme P."/>
            <person name="Peeters C."/>
            <person name="Hettiarachchi A."/>
            <person name="Cnockaert M."/>
            <person name="Carlier A."/>
        </authorList>
    </citation>
    <scope>NUCLEOTIDE SEQUENCE</scope>
    <source>
        <strain evidence="1">LMG 31809</strain>
    </source>
</reference>
<organism evidence="1 2">
    <name type="scientific">Govanella unica</name>
    <dbReference type="NCBI Taxonomy" id="2975056"/>
    <lineage>
        <taxon>Bacteria</taxon>
        <taxon>Pseudomonadati</taxon>
        <taxon>Pseudomonadota</taxon>
        <taxon>Alphaproteobacteria</taxon>
        <taxon>Emcibacterales</taxon>
        <taxon>Govanellaceae</taxon>
        <taxon>Govanella</taxon>
    </lineage>
</organism>
<dbReference type="InterPro" id="IPR021335">
    <property type="entry name" value="DUF2948"/>
</dbReference>
<dbReference type="Proteomes" id="UP001141619">
    <property type="component" value="Unassembled WGS sequence"/>
</dbReference>
<reference evidence="1" key="1">
    <citation type="submission" date="2022-08" db="EMBL/GenBank/DDBJ databases">
        <authorList>
            <person name="Vandamme P."/>
            <person name="Hettiarachchi A."/>
            <person name="Peeters C."/>
            <person name="Cnockaert M."/>
            <person name="Carlier A."/>
        </authorList>
    </citation>
    <scope>NUCLEOTIDE SEQUENCE</scope>
    <source>
        <strain evidence="1">LMG 31809</strain>
    </source>
</reference>
<proteinExistence type="predicted"/>